<comment type="subcellular location">
    <subcellularLocation>
        <location evidence="1">Membrane</location>
    </subcellularLocation>
</comment>
<reference evidence="11 12" key="1">
    <citation type="submission" date="2014-07" db="EMBL/GenBank/DDBJ databases">
        <authorList>
            <person name="Wibberg Daniel"/>
        </authorList>
    </citation>
    <scope>NUCLEOTIDE SEQUENCE [LARGE SCALE GENOMIC DNA]</scope>
</reference>
<sequence>MNHKRLLPLLCLFFFLFLTGCKSEDVQPSDVFTTYVKNWSNQNFAKMYEMHTPEAKKIMKKDEFVERYKKIYGDLEVKDIKIDFEKPKDKIDPDAKTATIPFKVTMNTLAGPVEFEQKAKLVKVEKEDKVTWQVNWNTGFIFAGMEPEDRVGLNTTKAARGEILDRNGNGLAINGGAYEVGIVPGQMEGKDGEIKSQVASILGISVESIDKALNASWVQPDYFVPIKKIPNTQTDVVTQLESIPAVTVNKVESRVYPLGEAAAHLIGYVDGVTAEDIEKNKGYAPGDIIGKRGLEQLFEKQLKGENGASIYLKKPDGTTATIAEKPVKNGKNIQLTIDSTLQQEIMAKFNGKSGTAVAMNPKTGEMLAMVSSPSFNPNEYMFLSSSQRKTIDENPLQPLLNRFVYPQTPGSVMKPFTAAIGLETSKITPEQTRNITSKQWQKDSSWGGYFVTRVTDPGRPVNLKDALVFSDNIYFAQTALDIGADSFIDGLKKFGFGEEIPFTYPLKASQISNDGKLNGDVLLADSGYGQGEVQTNVVHLAAGYTAFINDGNMIKPILLSEEKPSQVWKKSVISTNTVKTIAEDLREVVANPRGTGHLANMDDLPLAGKTGTAEVGKTTQGEQAQENGWFVAYNTDTQDLLVAMMMESIQGEGKIVVNAVKEIFESYKK</sequence>
<evidence type="ECO:0000256" key="1">
    <source>
        <dbReference type="ARBA" id="ARBA00004370"/>
    </source>
</evidence>
<dbReference type="InterPro" id="IPR007887">
    <property type="entry name" value="MecA_N"/>
</dbReference>
<evidence type="ECO:0000313" key="11">
    <source>
        <dbReference type="EMBL" id="CEE01688.1"/>
    </source>
</evidence>
<dbReference type="PANTHER" id="PTHR30627:SF25">
    <property type="entry name" value="PENICILLIN-BINDING PROTEIN 3"/>
    <property type="match status" value="1"/>
</dbReference>
<feature type="domain" description="NTF2-like N-terminal transpeptidase" evidence="10">
    <location>
        <begin position="28"/>
        <end position="148"/>
    </location>
</feature>
<evidence type="ECO:0000259" key="9">
    <source>
        <dbReference type="Pfam" id="PF03717"/>
    </source>
</evidence>
<dbReference type="InterPro" id="IPR050515">
    <property type="entry name" value="Beta-lactam/transpept"/>
</dbReference>
<dbReference type="Gene3D" id="3.90.1310.10">
    <property type="entry name" value="Penicillin-binding protein 2a (Domain 2)"/>
    <property type="match status" value="1"/>
</dbReference>
<dbReference type="RefSeq" id="WP_051989078.1">
    <property type="nucleotide sequence ID" value="NZ_CCRF01000056.1"/>
</dbReference>
<evidence type="ECO:0000256" key="6">
    <source>
        <dbReference type="ARBA" id="ARBA00034000"/>
    </source>
</evidence>
<dbReference type="Gene3D" id="3.40.710.10">
    <property type="entry name" value="DD-peptidase/beta-lactamase superfamily"/>
    <property type="match status" value="1"/>
</dbReference>
<comment type="pathway">
    <text evidence="2">Cell wall biogenesis; peptidoglycan biosynthesis.</text>
</comment>
<dbReference type="InterPro" id="IPR032710">
    <property type="entry name" value="NTF2-like_dom_sf"/>
</dbReference>
<dbReference type="SUPFAM" id="SSF56519">
    <property type="entry name" value="Penicillin binding protein dimerisation domain"/>
    <property type="match status" value="1"/>
</dbReference>
<dbReference type="SUPFAM" id="SSF54427">
    <property type="entry name" value="NTF2-like"/>
    <property type="match status" value="1"/>
</dbReference>
<dbReference type="InterPro" id="IPR012338">
    <property type="entry name" value="Beta-lactam/transpept-like"/>
</dbReference>
<dbReference type="GO" id="GO:0009252">
    <property type="term" value="P:peptidoglycan biosynthetic process"/>
    <property type="evidence" value="ECO:0007669"/>
    <property type="project" value="UniProtKB-UniPathway"/>
</dbReference>
<dbReference type="InterPro" id="IPR001460">
    <property type="entry name" value="PCN-bd_Tpept"/>
</dbReference>
<keyword evidence="12" id="KW-1185">Reference proteome</keyword>
<dbReference type="GO" id="GO:0071972">
    <property type="term" value="F:peptidoglycan L,D-transpeptidase activity"/>
    <property type="evidence" value="ECO:0007669"/>
    <property type="project" value="TreeGrafter"/>
</dbReference>
<feature type="signal peptide" evidence="7">
    <location>
        <begin position="1"/>
        <end position="23"/>
    </location>
</feature>
<dbReference type="Pfam" id="PF05223">
    <property type="entry name" value="MecA_N"/>
    <property type="match status" value="1"/>
</dbReference>
<dbReference type="Gene3D" id="3.10.450.100">
    <property type="entry name" value="NTF2-like, domain 1"/>
    <property type="match status" value="1"/>
</dbReference>
<keyword evidence="7" id="KW-0732">Signal</keyword>
<name>A0A090IZ24_9BACI</name>
<organism evidence="11 12">
    <name type="scientific">Caldibacillus thermoamylovorans</name>
    <dbReference type="NCBI Taxonomy" id="35841"/>
    <lineage>
        <taxon>Bacteria</taxon>
        <taxon>Bacillati</taxon>
        <taxon>Bacillota</taxon>
        <taxon>Bacilli</taxon>
        <taxon>Bacillales</taxon>
        <taxon>Bacillaceae</taxon>
        <taxon>Caldibacillus</taxon>
    </lineage>
</organism>
<protein>
    <recommendedName>
        <fullName evidence="4">serine-type D-Ala-D-Ala carboxypeptidase</fullName>
        <ecNumber evidence="4">3.4.16.4</ecNumber>
    </recommendedName>
</protein>
<dbReference type="AlphaFoldDB" id="A0A090IZ24"/>
<gene>
    <name evidence="11" type="primary">pbpC</name>
    <name evidence="11" type="ORF">BT1A1_1863</name>
</gene>
<feature type="domain" description="Penicillin-binding protein dimerisation" evidence="9">
    <location>
        <begin position="156"/>
        <end position="318"/>
    </location>
</feature>
<evidence type="ECO:0000259" key="8">
    <source>
        <dbReference type="Pfam" id="PF00905"/>
    </source>
</evidence>
<dbReference type="SUPFAM" id="SSF56601">
    <property type="entry name" value="beta-lactamase/transpeptidase-like"/>
    <property type="match status" value="1"/>
</dbReference>
<feature type="domain" description="Penicillin-binding protein transpeptidase" evidence="8">
    <location>
        <begin position="354"/>
        <end position="665"/>
    </location>
</feature>
<feature type="chain" id="PRO_5001857763" description="serine-type D-Ala-D-Ala carboxypeptidase" evidence="7">
    <location>
        <begin position="24"/>
        <end position="669"/>
    </location>
</feature>
<dbReference type="Pfam" id="PF03717">
    <property type="entry name" value="PBP_dimer"/>
    <property type="match status" value="1"/>
</dbReference>
<dbReference type="InterPro" id="IPR036138">
    <property type="entry name" value="PBP_dimer_sf"/>
</dbReference>
<dbReference type="GO" id="GO:0008658">
    <property type="term" value="F:penicillin binding"/>
    <property type="evidence" value="ECO:0007669"/>
    <property type="project" value="InterPro"/>
</dbReference>
<accession>A0A090IZ24</accession>
<dbReference type="Pfam" id="PF00905">
    <property type="entry name" value="Transpeptidase"/>
    <property type="match status" value="1"/>
</dbReference>
<keyword evidence="5" id="KW-0472">Membrane</keyword>
<dbReference type="EC" id="3.4.16.4" evidence="4"/>
<evidence type="ECO:0000256" key="7">
    <source>
        <dbReference type="SAM" id="SignalP"/>
    </source>
</evidence>
<proteinExistence type="inferred from homology"/>
<dbReference type="GO" id="GO:0071555">
    <property type="term" value="P:cell wall organization"/>
    <property type="evidence" value="ECO:0007669"/>
    <property type="project" value="TreeGrafter"/>
</dbReference>
<dbReference type="UniPathway" id="UPA00219"/>
<evidence type="ECO:0000259" key="10">
    <source>
        <dbReference type="Pfam" id="PF05223"/>
    </source>
</evidence>
<comment type="similarity">
    <text evidence="3">Belongs to the transpeptidase family.</text>
</comment>
<dbReference type="GO" id="GO:0046677">
    <property type="term" value="P:response to antibiotic"/>
    <property type="evidence" value="ECO:0007669"/>
    <property type="project" value="InterPro"/>
</dbReference>
<dbReference type="InterPro" id="IPR005311">
    <property type="entry name" value="PBP_dimer"/>
</dbReference>
<evidence type="ECO:0000256" key="5">
    <source>
        <dbReference type="ARBA" id="ARBA00023136"/>
    </source>
</evidence>
<dbReference type="EMBL" id="CCRF01000056">
    <property type="protein sequence ID" value="CEE01688.1"/>
    <property type="molecule type" value="Genomic_DNA"/>
</dbReference>
<dbReference type="Gene3D" id="3.30.1390.30">
    <property type="entry name" value="Penicillin-binding protein 2a, domain 3"/>
    <property type="match status" value="1"/>
</dbReference>
<evidence type="ECO:0000256" key="2">
    <source>
        <dbReference type="ARBA" id="ARBA00004752"/>
    </source>
</evidence>
<comment type="catalytic activity">
    <reaction evidence="6">
        <text>Preferential cleavage: (Ac)2-L-Lys-D-Ala-|-D-Ala. Also transpeptidation of peptidyl-alanyl moieties that are N-acyl substituents of D-alanine.</text>
        <dbReference type="EC" id="3.4.16.4"/>
    </reaction>
</comment>
<dbReference type="Proteomes" id="UP000040576">
    <property type="component" value="Unassembled WGS sequence"/>
</dbReference>
<dbReference type="GO" id="GO:0005886">
    <property type="term" value="C:plasma membrane"/>
    <property type="evidence" value="ECO:0007669"/>
    <property type="project" value="TreeGrafter"/>
</dbReference>
<evidence type="ECO:0000313" key="12">
    <source>
        <dbReference type="Proteomes" id="UP000040576"/>
    </source>
</evidence>
<evidence type="ECO:0000256" key="4">
    <source>
        <dbReference type="ARBA" id="ARBA00012448"/>
    </source>
</evidence>
<dbReference type="PROSITE" id="PS51257">
    <property type="entry name" value="PROKAR_LIPOPROTEIN"/>
    <property type="match status" value="1"/>
</dbReference>
<dbReference type="GO" id="GO:0009002">
    <property type="term" value="F:serine-type D-Ala-D-Ala carboxypeptidase activity"/>
    <property type="evidence" value="ECO:0007669"/>
    <property type="project" value="UniProtKB-EC"/>
</dbReference>
<evidence type="ECO:0000256" key="3">
    <source>
        <dbReference type="ARBA" id="ARBA00007171"/>
    </source>
</evidence>
<dbReference type="PANTHER" id="PTHR30627">
    <property type="entry name" value="PEPTIDOGLYCAN D,D-TRANSPEPTIDASE"/>
    <property type="match status" value="1"/>
</dbReference>